<evidence type="ECO:0000256" key="1">
    <source>
        <dbReference type="SAM" id="MobiDB-lite"/>
    </source>
</evidence>
<dbReference type="GO" id="GO:0016651">
    <property type="term" value="F:oxidoreductase activity, acting on NAD(P)H"/>
    <property type="evidence" value="ECO:0007669"/>
    <property type="project" value="UniProtKB-ARBA"/>
</dbReference>
<accession>A0A154BMD9</accession>
<feature type="chain" id="PRO_5039363561" evidence="2">
    <location>
        <begin position="20"/>
        <end position="241"/>
    </location>
</feature>
<dbReference type="SUPFAM" id="SSF52218">
    <property type="entry name" value="Flavoproteins"/>
    <property type="match status" value="1"/>
</dbReference>
<organism evidence="4 5">
    <name type="scientific">Anaerosporomusa subterranea</name>
    <dbReference type="NCBI Taxonomy" id="1794912"/>
    <lineage>
        <taxon>Bacteria</taxon>
        <taxon>Bacillati</taxon>
        <taxon>Bacillota</taxon>
        <taxon>Negativicutes</taxon>
        <taxon>Acetonemataceae</taxon>
        <taxon>Anaerosporomusa</taxon>
    </lineage>
</organism>
<dbReference type="EMBL" id="LSGP01000025">
    <property type="protein sequence ID" value="KYZ75147.1"/>
    <property type="molecule type" value="Genomic_DNA"/>
</dbReference>
<evidence type="ECO:0000313" key="5">
    <source>
        <dbReference type="Proteomes" id="UP000076268"/>
    </source>
</evidence>
<dbReference type="OrthoDB" id="9806505at2"/>
<dbReference type="Gene3D" id="3.40.50.360">
    <property type="match status" value="1"/>
</dbReference>
<sequence>MKKTLTLVLAVIIMLAGLAGCGSSKNQSNNSSPQPKPSNSEQGKTTVPPSGASAANKDGKKTLVVYFSMPETTNPNNMNQEEANSTVVINGEVLGNTQYVANLIQKNTGADIFRIEPKTPYPTNHRALVDLAKTEQNNKARPELAKKVENLGQYDVVFLGYPNWWGDMPMILYSFLESHDLSGKTIVPFNTHGGSGFSNTVSTIAALQPNANVIKNGFTVSRDTVQNCADDVAAWLKTLGY</sequence>
<evidence type="ECO:0000256" key="2">
    <source>
        <dbReference type="SAM" id="SignalP"/>
    </source>
</evidence>
<dbReference type="Pfam" id="PF12682">
    <property type="entry name" value="Flavodoxin_4"/>
    <property type="match status" value="1"/>
</dbReference>
<evidence type="ECO:0000259" key="3">
    <source>
        <dbReference type="Pfam" id="PF12682"/>
    </source>
</evidence>
<gene>
    <name evidence="4" type="ORF">AXX12_13300</name>
</gene>
<dbReference type="PANTHER" id="PTHR39201">
    <property type="entry name" value="EXPORTED PROTEIN-RELATED"/>
    <property type="match status" value="1"/>
</dbReference>
<feature type="domain" description="Flavodoxin-like" evidence="3">
    <location>
        <begin position="94"/>
        <end position="237"/>
    </location>
</feature>
<dbReference type="RefSeq" id="WP_066244645.1">
    <property type="nucleotide sequence ID" value="NZ_LSGP01000025.1"/>
</dbReference>
<protein>
    <submittedName>
        <fullName evidence="4">Flavodoxin</fullName>
    </submittedName>
</protein>
<keyword evidence="2" id="KW-0732">Signal</keyword>
<dbReference type="Proteomes" id="UP000076268">
    <property type="component" value="Unassembled WGS sequence"/>
</dbReference>
<dbReference type="GO" id="GO:0010181">
    <property type="term" value="F:FMN binding"/>
    <property type="evidence" value="ECO:0007669"/>
    <property type="project" value="InterPro"/>
</dbReference>
<dbReference type="PROSITE" id="PS51257">
    <property type="entry name" value="PROKAR_LIPOPROTEIN"/>
    <property type="match status" value="1"/>
</dbReference>
<dbReference type="STRING" id="1794912.AXX12_13300"/>
<evidence type="ECO:0000313" key="4">
    <source>
        <dbReference type="EMBL" id="KYZ75147.1"/>
    </source>
</evidence>
<feature type="region of interest" description="Disordered" evidence="1">
    <location>
        <begin position="23"/>
        <end position="56"/>
    </location>
</feature>
<feature type="signal peptide" evidence="2">
    <location>
        <begin position="1"/>
        <end position="19"/>
    </location>
</feature>
<keyword evidence="5" id="KW-1185">Reference proteome</keyword>
<feature type="compositionally biased region" description="Low complexity" evidence="1">
    <location>
        <begin position="23"/>
        <end position="40"/>
    </location>
</feature>
<dbReference type="PANTHER" id="PTHR39201:SF1">
    <property type="entry name" value="FLAVODOXIN-LIKE DOMAIN-CONTAINING PROTEIN"/>
    <property type="match status" value="1"/>
</dbReference>
<dbReference type="InterPro" id="IPR029039">
    <property type="entry name" value="Flavoprotein-like_sf"/>
</dbReference>
<comment type="caution">
    <text evidence="4">The sequence shown here is derived from an EMBL/GenBank/DDBJ whole genome shotgun (WGS) entry which is preliminary data.</text>
</comment>
<name>A0A154BMD9_ANASB</name>
<dbReference type="AlphaFoldDB" id="A0A154BMD9"/>
<dbReference type="InterPro" id="IPR008254">
    <property type="entry name" value="Flavodoxin/NO_synth"/>
</dbReference>
<dbReference type="NCBIfam" id="NF005389">
    <property type="entry name" value="PRK06934.1"/>
    <property type="match status" value="1"/>
</dbReference>
<proteinExistence type="predicted"/>
<reference evidence="4 5" key="1">
    <citation type="submission" date="2016-02" db="EMBL/GenBank/DDBJ databases">
        <title>Anaerosporomusa subterraneum gen. nov., sp. nov., a spore-forming obligate anaerobe isolated from saprolite.</title>
        <authorList>
            <person name="Choi J.K."/>
            <person name="Shah M."/>
            <person name="Yee N."/>
        </authorList>
    </citation>
    <scope>NUCLEOTIDE SEQUENCE [LARGE SCALE GENOMIC DNA]</scope>
    <source>
        <strain evidence="4 5">RU4</strain>
    </source>
</reference>